<dbReference type="SUPFAM" id="SSF52172">
    <property type="entry name" value="CheY-like"/>
    <property type="match status" value="1"/>
</dbReference>
<dbReference type="InterPro" id="IPR016032">
    <property type="entry name" value="Sig_transdc_resp-reg_C-effctor"/>
</dbReference>
<dbReference type="PANTHER" id="PTHR43214">
    <property type="entry name" value="TWO-COMPONENT RESPONSE REGULATOR"/>
    <property type="match status" value="1"/>
</dbReference>
<dbReference type="SUPFAM" id="SSF46894">
    <property type="entry name" value="C-terminal effector domain of the bipartite response regulators"/>
    <property type="match status" value="1"/>
</dbReference>
<dbReference type="PROSITE" id="PS00622">
    <property type="entry name" value="HTH_LUXR_1"/>
    <property type="match status" value="1"/>
</dbReference>
<dbReference type="EMBL" id="BNJJ01000008">
    <property type="protein sequence ID" value="GHO85074.1"/>
    <property type="molecule type" value="Genomic_DNA"/>
</dbReference>
<keyword evidence="7" id="KW-1185">Reference proteome</keyword>
<keyword evidence="2 6" id="KW-0238">DNA-binding</keyword>
<gene>
    <name evidence="6" type="ORF">KSZ_30800</name>
</gene>
<dbReference type="RefSeq" id="WP_201362688.1">
    <property type="nucleotide sequence ID" value="NZ_BNJJ01000008.1"/>
</dbReference>
<dbReference type="PROSITE" id="PS50110">
    <property type="entry name" value="RESPONSE_REGULATORY"/>
    <property type="match status" value="1"/>
</dbReference>
<comment type="caution">
    <text evidence="6">The sequence shown here is derived from an EMBL/GenBank/DDBJ whole genome shotgun (WGS) entry which is preliminary data.</text>
</comment>
<proteinExistence type="predicted"/>
<dbReference type="CDD" id="cd17535">
    <property type="entry name" value="REC_NarL-like"/>
    <property type="match status" value="1"/>
</dbReference>
<dbReference type="SMART" id="SM00448">
    <property type="entry name" value="REC"/>
    <property type="match status" value="1"/>
</dbReference>
<dbReference type="InterPro" id="IPR001789">
    <property type="entry name" value="Sig_transdc_resp-reg_receiver"/>
</dbReference>
<evidence type="ECO:0000259" key="5">
    <source>
        <dbReference type="PROSITE" id="PS50110"/>
    </source>
</evidence>
<dbReference type="PANTHER" id="PTHR43214:SF37">
    <property type="entry name" value="TRANSCRIPTIONAL REGULATORY PROTEIN YDFI"/>
    <property type="match status" value="1"/>
</dbReference>
<evidence type="ECO:0000259" key="4">
    <source>
        <dbReference type="PROSITE" id="PS50043"/>
    </source>
</evidence>
<dbReference type="PRINTS" id="PR00038">
    <property type="entry name" value="HTHLUXR"/>
</dbReference>
<accession>A0ABQ3VHA2</accession>
<evidence type="ECO:0000256" key="2">
    <source>
        <dbReference type="ARBA" id="ARBA00023125"/>
    </source>
</evidence>
<feature type="domain" description="HTH luxR-type" evidence="4">
    <location>
        <begin position="147"/>
        <end position="212"/>
    </location>
</feature>
<dbReference type="CDD" id="cd06170">
    <property type="entry name" value="LuxR_C_like"/>
    <property type="match status" value="1"/>
</dbReference>
<evidence type="ECO:0000313" key="7">
    <source>
        <dbReference type="Proteomes" id="UP000635565"/>
    </source>
</evidence>
<feature type="modified residue" description="4-aspartylphosphate" evidence="3">
    <location>
        <position position="57"/>
    </location>
</feature>
<dbReference type="InterPro" id="IPR058245">
    <property type="entry name" value="NreC/VraR/RcsB-like_REC"/>
</dbReference>
<dbReference type="Pfam" id="PF00196">
    <property type="entry name" value="GerE"/>
    <property type="match status" value="1"/>
</dbReference>
<name>A0ABQ3VHA2_9CHLR</name>
<evidence type="ECO:0000313" key="6">
    <source>
        <dbReference type="EMBL" id="GHO85074.1"/>
    </source>
</evidence>
<dbReference type="Gene3D" id="3.40.50.2300">
    <property type="match status" value="1"/>
</dbReference>
<protein>
    <submittedName>
        <fullName evidence="6">DNA-binding response regulator</fullName>
    </submittedName>
</protein>
<organism evidence="6 7">
    <name type="scientific">Dictyobacter formicarum</name>
    <dbReference type="NCBI Taxonomy" id="2778368"/>
    <lineage>
        <taxon>Bacteria</taxon>
        <taxon>Bacillati</taxon>
        <taxon>Chloroflexota</taxon>
        <taxon>Ktedonobacteria</taxon>
        <taxon>Ktedonobacterales</taxon>
        <taxon>Dictyobacteraceae</taxon>
        <taxon>Dictyobacter</taxon>
    </lineage>
</organism>
<dbReference type="InterPro" id="IPR011006">
    <property type="entry name" value="CheY-like_superfamily"/>
</dbReference>
<dbReference type="SMART" id="SM00421">
    <property type="entry name" value="HTH_LUXR"/>
    <property type="match status" value="1"/>
</dbReference>
<dbReference type="InterPro" id="IPR039420">
    <property type="entry name" value="WalR-like"/>
</dbReference>
<feature type="domain" description="Response regulatory" evidence="5">
    <location>
        <begin position="6"/>
        <end position="122"/>
    </location>
</feature>
<sequence length="216" mass="23955">MTEIIRVGIVDDHVVVRQGIQAFLATQSDIRVVGEASSGEEAIQLVKNLMPDVLLLDLAMPGLDGVETTQRVKQISPQIHIVVLTSYVQDEYIFPAIRAGALSYLLKESPGEEIVNAIHRAARGEAILHPRIASRVVQELQGKRRAEINPFHELSEREMEVLRLIANGLNNAMIAEHLVISEGTVKSHVNNILSKLHLADRTQAAIFAWREGIVRK</sequence>
<keyword evidence="1 3" id="KW-0597">Phosphoprotein</keyword>
<dbReference type="Pfam" id="PF00072">
    <property type="entry name" value="Response_reg"/>
    <property type="match status" value="1"/>
</dbReference>
<dbReference type="Proteomes" id="UP000635565">
    <property type="component" value="Unassembled WGS sequence"/>
</dbReference>
<evidence type="ECO:0000256" key="3">
    <source>
        <dbReference type="PROSITE-ProRule" id="PRU00169"/>
    </source>
</evidence>
<reference evidence="6 7" key="1">
    <citation type="journal article" date="2021" name="Int. J. Syst. Evol. Microbiol.">
        <title>Reticulibacter mediterranei gen. nov., sp. nov., within the new family Reticulibacteraceae fam. nov., and Ktedonospora formicarum gen. nov., sp. nov., Ktedonobacter robiniae sp. nov., Dictyobacter formicarum sp. nov. and Dictyobacter arantiisoli sp. nov., belonging to the class Ktedonobacteria.</title>
        <authorList>
            <person name="Yabe S."/>
            <person name="Zheng Y."/>
            <person name="Wang C.M."/>
            <person name="Sakai Y."/>
            <person name="Abe K."/>
            <person name="Yokota A."/>
            <person name="Donadio S."/>
            <person name="Cavaletti L."/>
            <person name="Monciardini P."/>
        </authorList>
    </citation>
    <scope>NUCLEOTIDE SEQUENCE [LARGE SCALE GENOMIC DNA]</scope>
    <source>
        <strain evidence="6 7">SOSP1-9</strain>
    </source>
</reference>
<evidence type="ECO:0000256" key="1">
    <source>
        <dbReference type="ARBA" id="ARBA00022553"/>
    </source>
</evidence>
<dbReference type="GO" id="GO:0003677">
    <property type="term" value="F:DNA binding"/>
    <property type="evidence" value="ECO:0007669"/>
    <property type="project" value="UniProtKB-KW"/>
</dbReference>
<dbReference type="InterPro" id="IPR000792">
    <property type="entry name" value="Tscrpt_reg_LuxR_C"/>
</dbReference>
<dbReference type="PROSITE" id="PS50043">
    <property type="entry name" value="HTH_LUXR_2"/>
    <property type="match status" value="1"/>
</dbReference>